<evidence type="ECO:0000313" key="7">
    <source>
        <dbReference type="EMBL" id="CAH3189743.1"/>
    </source>
</evidence>
<keyword evidence="3 5" id="KW-0720">Serine protease</keyword>
<comment type="caution">
    <text evidence="7">The sequence shown here is derived from an EMBL/GenBank/DDBJ whole genome shotgun (WGS) entry which is preliminary data.</text>
</comment>
<evidence type="ECO:0000256" key="3">
    <source>
        <dbReference type="ARBA" id="ARBA00022825"/>
    </source>
</evidence>
<dbReference type="PROSITE" id="PS00134">
    <property type="entry name" value="TRYPSIN_HIS"/>
    <property type="match status" value="1"/>
</dbReference>
<dbReference type="Pfam" id="PF00089">
    <property type="entry name" value="Trypsin"/>
    <property type="match status" value="1"/>
</dbReference>
<feature type="non-terminal residue" evidence="7">
    <location>
        <position position="270"/>
    </location>
</feature>
<dbReference type="Gene3D" id="2.40.10.10">
    <property type="entry name" value="Trypsin-like serine proteases"/>
    <property type="match status" value="1"/>
</dbReference>
<evidence type="ECO:0000256" key="5">
    <source>
        <dbReference type="RuleBase" id="RU363034"/>
    </source>
</evidence>
<dbReference type="SMART" id="SM00020">
    <property type="entry name" value="Tryp_SPc"/>
    <property type="match status" value="1"/>
</dbReference>
<evidence type="ECO:0000259" key="6">
    <source>
        <dbReference type="PROSITE" id="PS50240"/>
    </source>
</evidence>
<dbReference type="InterPro" id="IPR050127">
    <property type="entry name" value="Serine_Proteases_S1"/>
</dbReference>
<dbReference type="InterPro" id="IPR043504">
    <property type="entry name" value="Peptidase_S1_PA_chymotrypsin"/>
</dbReference>
<dbReference type="CDD" id="cd00190">
    <property type="entry name" value="Tryp_SPc"/>
    <property type="match status" value="1"/>
</dbReference>
<dbReference type="PROSITE" id="PS00135">
    <property type="entry name" value="TRYPSIN_SER"/>
    <property type="match status" value="1"/>
</dbReference>
<gene>
    <name evidence="7" type="ORF">PLOB_00044656</name>
</gene>
<keyword evidence="1 5" id="KW-0645">Protease</keyword>
<accession>A0ABN8SDT6</accession>
<keyword evidence="8" id="KW-1185">Reference proteome</keyword>
<dbReference type="PANTHER" id="PTHR24264:SF54">
    <property type="entry name" value="PEPTIDASE S1 DOMAIN-CONTAINING PROTEIN"/>
    <property type="match status" value="1"/>
</dbReference>
<dbReference type="InterPro" id="IPR018114">
    <property type="entry name" value="TRYPSIN_HIS"/>
</dbReference>
<organism evidence="7 8">
    <name type="scientific">Porites lobata</name>
    <dbReference type="NCBI Taxonomy" id="104759"/>
    <lineage>
        <taxon>Eukaryota</taxon>
        <taxon>Metazoa</taxon>
        <taxon>Cnidaria</taxon>
        <taxon>Anthozoa</taxon>
        <taxon>Hexacorallia</taxon>
        <taxon>Scleractinia</taxon>
        <taxon>Fungiina</taxon>
        <taxon>Poritidae</taxon>
        <taxon>Porites</taxon>
    </lineage>
</organism>
<evidence type="ECO:0000256" key="2">
    <source>
        <dbReference type="ARBA" id="ARBA00022801"/>
    </source>
</evidence>
<protein>
    <recommendedName>
        <fullName evidence="6">Peptidase S1 domain-containing protein</fullName>
    </recommendedName>
</protein>
<evidence type="ECO:0000256" key="4">
    <source>
        <dbReference type="ARBA" id="ARBA00023157"/>
    </source>
</evidence>
<dbReference type="InterPro" id="IPR033116">
    <property type="entry name" value="TRYPSIN_SER"/>
</dbReference>
<feature type="domain" description="Peptidase S1" evidence="6">
    <location>
        <begin position="14"/>
        <end position="250"/>
    </location>
</feature>
<sequence>IVFCGSRPGTTSRIVGGSVARVNSWPWQVMLIRTSGSQFCGGSLVDPYWVVTAAHCVNGKSPSSIKVKLGAHYRTSGSVGTEQEIGVVQIIRHENYYDPLSYSNDIALIKLLKPANLGVGIGLVCLPDMCHALPFDNLNRKCWITGWGTLSSDGSQPNTLMEAEIPLVSKQRCLNSYPGKIDDSMLCAGLDAGGVDTCQGDSGGPLVCEFNGTWFLEGVTSWGHGCAYASKYGVYAKVRELKAWVTNHIYQAIPPAVSPQNQSVSALGKY</sequence>
<dbReference type="InterPro" id="IPR009003">
    <property type="entry name" value="Peptidase_S1_PA"/>
</dbReference>
<reference evidence="7 8" key="1">
    <citation type="submission" date="2022-05" db="EMBL/GenBank/DDBJ databases">
        <authorList>
            <consortium name="Genoscope - CEA"/>
            <person name="William W."/>
        </authorList>
    </citation>
    <scope>NUCLEOTIDE SEQUENCE [LARGE SCALE GENOMIC DNA]</scope>
</reference>
<feature type="non-terminal residue" evidence="7">
    <location>
        <position position="1"/>
    </location>
</feature>
<evidence type="ECO:0000313" key="8">
    <source>
        <dbReference type="Proteomes" id="UP001159405"/>
    </source>
</evidence>
<name>A0ABN8SDT6_9CNID</name>
<dbReference type="SUPFAM" id="SSF50494">
    <property type="entry name" value="Trypsin-like serine proteases"/>
    <property type="match status" value="1"/>
</dbReference>
<evidence type="ECO:0000256" key="1">
    <source>
        <dbReference type="ARBA" id="ARBA00022670"/>
    </source>
</evidence>
<dbReference type="PANTHER" id="PTHR24264">
    <property type="entry name" value="TRYPSIN-RELATED"/>
    <property type="match status" value="1"/>
</dbReference>
<dbReference type="PRINTS" id="PR00722">
    <property type="entry name" value="CHYMOTRYPSIN"/>
</dbReference>
<keyword evidence="4" id="KW-1015">Disulfide bond</keyword>
<keyword evidence="2 5" id="KW-0378">Hydrolase</keyword>
<dbReference type="PROSITE" id="PS50240">
    <property type="entry name" value="TRYPSIN_DOM"/>
    <property type="match status" value="1"/>
</dbReference>
<dbReference type="InterPro" id="IPR001314">
    <property type="entry name" value="Peptidase_S1A"/>
</dbReference>
<dbReference type="InterPro" id="IPR001254">
    <property type="entry name" value="Trypsin_dom"/>
</dbReference>
<dbReference type="EMBL" id="CALNXK010000759">
    <property type="protein sequence ID" value="CAH3189743.1"/>
    <property type="molecule type" value="Genomic_DNA"/>
</dbReference>
<dbReference type="Proteomes" id="UP001159405">
    <property type="component" value="Unassembled WGS sequence"/>
</dbReference>
<proteinExistence type="predicted"/>